<keyword evidence="1" id="KW-0472">Membrane</keyword>
<reference evidence="2" key="1">
    <citation type="journal article" date="2019" name="bioRxiv">
        <title>The Genome of the Zebra Mussel, Dreissena polymorpha: A Resource for Invasive Species Research.</title>
        <authorList>
            <person name="McCartney M.A."/>
            <person name="Auch B."/>
            <person name="Kono T."/>
            <person name="Mallez S."/>
            <person name="Zhang Y."/>
            <person name="Obille A."/>
            <person name="Becker A."/>
            <person name="Abrahante J.E."/>
            <person name="Garbe J."/>
            <person name="Badalamenti J.P."/>
            <person name="Herman A."/>
            <person name="Mangelson H."/>
            <person name="Liachko I."/>
            <person name="Sullivan S."/>
            <person name="Sone E.D."/>
            <person name="Koren S."/>
            <person name="Silverstein K.A.T."/>
            <person name="Beckman K.B."/>
            <person name="Gohl D.M."/>
        </authorList>
    </citation>
    <scope>NUCLEOTIDE SEQUENCE</scope>
    <source>
        <strain evidence="2">Duluth1</strain>
        <tissue evidence="2">Whole animal</tissue>
    </source>
</reference>
<protein>
    <submittedName>
        <fullName evidence="2">Uncharacterized protein</fullName>
    </submittedName>
</protein>
<organism evidence="2 3">
    <name type="scientific">Dreissena polymorpha</name>
    <name type="common">Zebra mussel</name>
    <name type="synonym">Mytilus polymorpha</name>
    <dbReference type="NCBI Taxonomy" id="45954"/>
    <lineage>
        <taxon>Eukaryota</taxon>
        <taxon>Metazoa</taxon>
        <taxon>Spiralia</taxon>
        <taxon>Lophotrochozoa</taxon>
        <taxon>Mollusca</taxon>
        <taxon>Bivalvia</taxon>
        <taxon>Autobranchia</taxon>
        <taxon>Heteroconchia</taxon>
        <taxon>Euheterodonta</taxon>
        <taxon>Imparidentia</taxon>
        <taxon>Neoheterodontei</taxon>
        <taxon>Myida</taxon>
        <taxon>Dreissenoidea</taxon>
        <taxon>Dreissenidae</taxon>
        <taxon>Dreissena</taxon>
    </lineage>
</organism>
<reference evidence="2" key="2">
    <citation type="submission" date="2020-11" db="EMBL/GenBank/DDBJ databases">
        <authorList>
            <person name="McCartney M.A."/>
            <person name="Auch B."/>
            <person name="Kono T."/>
            <person name="Mallez S."/>
            <person name="Becker A."/>
            <person name="Gohl D.M."/>
            <person name="Silverstein K.A.T."/>
            <person name="Koren S."/>
            <person name="Bechman K.B."/>
            <person name="Herman A."/>
            <person name="Abrahante J.E."/>
            <person name="Garbe J."/>
        </authorList>
    </citation>
    <scope>NUCLEOTIDE SEQUENCE</scope>
    <source>
        <strain evidence="2">Duluth1</strain>
        <tissue evidence="2">Whole animal</tissue>
    </source>
</reference>
<name>A0A9D4K089_DREPO</name>
<keyword evidence="1" id="KW-1133">Transmembrane helix</keyword>
<dbReference type="EMBL" id="JAIWYP010000004">
    <property type="protein sequence ID" value="KAH3830271.1"/>
    <property type="molecule type" value="Genomic_DNA"/>
</dbReference>
<proteinExistence type="predicted"/>
<dbReference type="Proteomes" id="UP000828390">
    <property type="component" value="Unassembled WGS sequence"/>
</dbReference>
<gene>
    <name evidence="2" type="ORF">DPMN_103512</name>
</gene>
<accession>A0A9D4K089</accession>
<keyword evidence="1" id="KW-0812">Transmembrane</keyword>
<sequence>MAVRTLQVVGNNQDYVTVIRAAPTGSCAHNIFGVTLHAAFLLPFFFLWDKQRIM</sequence>
<dbReference type="AlphaFoldDB" id="A0A9D4K089"/>
<evidence type="ECO:0000256" key="1">
    <source>
        <dbReference type="SAM" id="Phobius"/>
    </source>
</evidence>
<feature type="transmembrane region" description="Helical" evidence="1">
    <location>
        <begin position="31"/>
        <end position="48"/>
    </location>
</feature>
<comment type="caution">
    <text evidence="2">The sequence shown here is derived from an EMBL/GenBank/DDBJ whole genome shotgun (WGS) entry which is preliminary data.</text>
</comment>
<keyword evidence="3" id="KW-1185">Reference proteome</keyword>
<evidence type="ECO:0000313" key="2">
    <source>
        <dbReference type="EMBL" id="KAH3830271.1"/>
    </source>
</evidence>
<evidence type="ECO:0000313" key="3">
    <source>
        <dbReference type="Proteomes" id="UP000828390"/>
    </source>
</evidence>